<comment type="function">
    <text evidence="1">Core component of nucleosome. Nucleosomes wrap and compact DNA into chromatin, limiting DNA accessibility to the cellular machineries which require DNA as a template. Histones thereby play a central role in transcription regulation, DNA repair, DNA replication and chromosomal stability. DNA accessibility is regulated via a complex set of post-translational modifications of histones, also called histone code, and nucleosome remodeling.</text>
</comment>
<comment type="subcellular location">
    <subcellularLocation>
        <location evidence="2">Chromosome</location>
    </subcellularLocation>
    <subcellularLocation>
        <location evidence="6">Nucleus</location>
    </subcellularLocation>
</comment>
<dbReference type="PRINTS" id="PR00620">
    <property type="entry name" value="HISTONEH2A"/>
</dbReference>
<dbReference type="GO" id="GO:0046982">
    <property type="term" value="F:protein heterodimerization activity"/>
    <property type="evidence" value="ECO:0007669"/>
    <property type="project" value="InterPro"/>
</dbReference>
<evidence type="ECO:0000256" key="1">
    <source>
        <dbReference type="ARBA" id="ARBA00002001"/>
    </source>
</evidence>
<keyword evidence="5 6" id="KW-0544">Nucleosome core</keyword>
<dbReference type="GO" id="GO:0003677">
    <property type="term" value="F:DNA binding"/>
    <property type="evidence" value="ECO:0007669"/>
    <property type="project" value="UniProtKB-KW"/>
</dbReference>
<sequence length="150" mass="16523">MEVVRQGNESIRNKWKRQRRQVAGHGKDEVGAGRSTVPRGSSVPTVASQQLRVAFRCWNTGLLGHCARVPGCRDAGVGGHMARDKEKARIIPRHLQVDIRNDEEVNKLLGGVTIAQGDVVTNIQAVLLPQKTRSRWVARGTQCKSILADK</sequence>
<evidence type="ECO:0000259" key="8">
    <source>
        <dbReference type="Pfam" id="PF16211"/>
    </source>
</evidence>
<keyword evidence="4 6" id="KW-0158">Chromosome</keyword>
<name>A0A0R3WHD6_TAEAS</name>
<evidence type="ECO:0000256" key="3">
    <source>
        <dbReference type="ARBA" id="ARBA00011538"/>
    </source>
</evidence>
<dbReference type="Gene3D" id="1.10.20.10">
    <property type="entry name" value="Histone, subunit A"/>
    <property type="match status" value="1"/>
</dbReference>
<dbReference type="STRING" id="60517.A0A0R3WHD6"/>
<comment type="subunit">
    <text evidence="3 6">The nucleosome is a histone octamer containing two molecules each of H2A, H2B, H3 and H4 assembled in one H3-H4 heterotetramer and two H2A-H2B heterodimers. The octamer wraps approximately 147 bp of DNA.</text>
</comment>
<evidence type="ECO:0000256" key="7">
    <source>
        <dbReference type="SAM" id="MobiDB-lite"/>
    </source>
</evidence>
<dbReference type="InterPro" id="IPR002119">
    <property type="entry name" value="Histone_H2A"/>
</dbReference>
<dbReference type="InterPro" id="IPR032454">
    <property type="entry name" value="Histone_H2A_C"/>
</dbReference>
<dbReference type="PANTHER" id="PTHR23430">
    <property type="entry name" value="HISTONE H2A"/>
    <property type="match status" value="1"/>
</dbReference>
<dbReference type="WBParaSite" id="TASK_0001027901-mRNA-1">
    <property type="protein sequence ID" value="TASK_0001027901-mRNA-1"/>
    <property type="gene ID" value="TASK_0001027901"/>
</dbReference>
<dbReference type="AlphaFoldDB" id="A0A0R3WHD6"/>
<keyword evidence="6" id="KW-0539">Nucleus</keyword>
<feature type="compositionally biased region" description="Basic residues" evidence="7">
    <location>
        <begin position="13"/>
        <end position="22"/>
    </location>
</feature>
<dbReference type="GO" id="GO:0000786">
    <property type="term" value="C:nucleosome"/>
    <property type="evidence" value="ECO:0007669"/>
    <property type="project" value="UniProtKB-KW"/>
</dbReference>
<dbReference type="SMART" id="SM00414">
    <property type="entry name" value="H2A"/>
    <property type="match status" value="1"/>
</dbReference>
<feature type="domain" description="Histone H2A C-terminal" evidence="8">
    <location>
        <begin position="103"/>
        <end position="133"/>
    </location>
</feature>
<dbReference type="InterPro" id="IPR009072">
    <property type="entry name" value="Histone-fold"/>
</dbReference>
<evidence type="ECO:0000313" key="9">
    <source>
        <dbReference type="WBParaSite" id="TASK_0001027901-mRNA-1"/>
    </source>
</evidence>
<evidence type="ECO:0000256" key="4">
    <source>
        <dbReference type="ARBA" id="ARBA00022454"/>
    </source>
</evidence>
<dbReference type="GO" id="GO:0030527">
    <property type="term" value="F:structural constituent of chromatin"/>
    <property type="evidence" value="ECO:0007669"/>
    <property type="project" value="InterPro"/>
</dbReference>
<protein>
    <recommendedName>
        <fullName evidence="6">Histone H2A</fullName>
    </recommendedName>
</protein>
<evidence type="ECO:0000256" key="6">
    <source>
        <dbReference type="RuleBase" id="RU003767"/>
    </source>
</evidence>
<evidence type="ECO:0000256" key="5">
    <source>
        <dbReference type="ARBA" id="ARBA00023269"/>
    </source>
</evidence>
<dbReference type="GO" id="GO:0005634">
    <property type="term" value="C:nucleus"/>
    <property type="evidence" value="ECO:0007669"/>
    <property type="project" value="UniProtKB-SubCell"/>
</dbReference>
<keyword evidence="6" id="KW-0238">DNA-binding</keyword>
<accession>A0A0R3WHD6</accession>
<comment type="similarity">
    <text evidence="6">Belongs to the histone H2A family.</text>
</comment>
<feature type="region of interest" description="Disordered" evidence="7">
    <location>
        <begin position="1"/>
        <end position="43"/>
    </location>
</feature>
<organism evidence="9">
    <name type="scientific">Taenia asiatica</name>
    <name type="common">Asian tapeworm</name>
    <dbReference type="NCBI Taxonomy" id="60517"/>
    <lineage>
        <taxon>Eukaryota</taxon>
        <taxon>Metazoa</taxon>
        <taxon>Spiralia</taxon>
        <taxon>Lophotrochozoa</taxon>
        <taxon>Platyhelminthes</taxon>
        <taxon>Cestoda</taxon>
        <taxon>Eucestoda</taxon>
        <taxon>Cyclophyllidea</taxon>
        <taxon>Taeniidae</taxon>
        <taxon>Taenia</taxon>
    </lineage>
</organism>
<evidence type="ECO:0000256" key="2">
    <source>
        <dbReference type="ARBA" id="ARBA00004286"/>
    </source>
</evidence>
<dbReference type="Pfam" id="PF16211">
    <property type="entry name" value="Histone_H2A_C"/>
    <property type="match status" value="1"/>
</dbReference>
<dbReference type="SUPFAM" id="SSF47113">
    <property type="entry name" value="Histone-fold"/>
    <property type="match status" value="1"/>
</dbReference>
<reference evidence="9" key="1">
    <citation type="submission" date="2017-02" db="UniProtKB">
        <authorList>
            <consortium name="WormBaseParasite"/>
        </authorList>
    </citation>
    <scope>IDENTIFICATION</scope>
</reference>
<proteinExistence type="inferred from homology"/>